<reference evidence="2" key="2">
    <citation type="submission" date="2025-09" db="UniProtKB">
        <authorList>
            <consortium name="Ensembl"/>
        </authorList>
    </citation>
    <scope>IDENTIFICATION</scope>
</reference>
<dbReference type="InterPro" id="IPR054465">
    <property type="entry name" value="Integrase_p58-like_C"/>
</dbReference>
<dbReference type="GO" id="GO:0003676">
    <property type="term" value="F:nucleic acid binding"/>
    <property type="evidence" value="ECO:0007669"/>
    <property type="project" value="InterPro"/>
</dbReference>
<evidence type="ECO:0000313" key="3">
    <source>
        <dbReference type="Proteomes" id="UP000694427"/>
    </source>
</evidence>
<evidence type="ECO:0000259" key="1">
    <source>
        <dbReference type="PROSITE" id="PS50994"/>
    </source>
</evidence>
<dbReference type="FunFam" id="3.30.420.10:FF:000032">
    <property type="entry name" value="Retrovirus-related Pol polyprotein from transposon 297-like Protein"/>
    <property type="match status" value="1"/>
</dbReference>
<dbReference type="Pfam" id="PF22938">
    <property type="entry name" value="Integrase_p58_C"/>
    <property type="match status" value="1"/>
</dbReference>
<dbReference type="InterPro" id="IPR012337">
    <property type="entry name" value="RNaseH-like_sf"/>
</dbReference>
<dbReference type="Proteomes" id="UP000694427">
    <property type="component" value="Unplaced"/>
</dbReference>
<dbReference type="SUPFAM" id="SSF53098">
    <property type="entry name" value="Ribonuclease H-like"/>
    <property type="match status" value="1"/>
</dbReference>
<dbReference type="Ensembl" id="ENSCCRT00010110476.1">
    <property type="protein sequence ID" value="ENSCCRP00010099589.1"/>
    <property type="gene ID" value="ENSCCRG00010043684.1"/>
</dbReference>
<proteinExistence type="predicted"/>
<dbReference type="InterPro" id="IPR036397">
    <property type="entry name" value="RNaseH_sf"/>
</dbReference>
<dbReference type="Pfam" id="PF00665">
    <property type="entry name" value="rve"/>
    <property type="match status" value="1"/>
</dbReference>
<dbReference type="PROSITE" id="PS50994">
    <property type="entry name" value="INTEGRASE"/>
    <property type="match status" value="1"/>
</dbReference>
<dbReference type="PANTHER" id="PTHR37984">
    <property type="entry name" value="PROTEIN CBG26694"/>
    <property type="match status" value="1"/>
</dbReference>
<reference evidence="2" key="1">
    <citation type="submission" date="2025-08" db="UniProtKB">
        <authorList>
            <consortium name="Ensembl"/>
        </authorList>
    </citation>
    <scope>IDENTIFICATION</scope>
</reference>
<protein>
    <recommendedName>
        <fullName evidence="1">Integrase catalytic domain-containing protein</fullName>
    </recommendedName>
</protein>
<dbReference type="AlphaFoldDB" id="A0A8C1RAG5"/>
<dbReference type="PANTHER" id="PTHR37984:SF15">
    <property type="entry name" value="INTEGRASE CATALYTIC DOMAIN-CONTAINING PROTEIN"/>
    <property type="match status" value="1"/>
</dbReference>
<name>A0A8C1RAG5_CYPCA</name>
<keyword evidence="3" id="KW-1185">Reference proteome</keyword>
<organism evidence="2 3">
    <name type="scientific">Cyprinus carpio</name>
    <name type="common">Common carp</name>
    <dbReference type="NCBI Taxonomy" id="7962"/>
    <lineage>
        <taxon>Eukaryota</taxon>
        <taxon>Metazoa</taxon>
        <taxon>Chordata</taxon>
        <taxon>Craniata</taxon>
        <taxon>Vertebrata</taxon>
        <taxon>Euteleostomi</taxon>
        <taxon>Actinopterygii</taxon>
        <taxon>Neopterygii</taxon>
        <taxon>Teleostei</taxon>
        <taxon>Ostariophysi</taxon>
        <taxon>Cypriniformes</taxon>
        <taxon>Cyprinidae</taxon>
        <taxon>Cyprininae</taxon>
        <taxon>Cyprinus</taxon>
    </lineage>
</organism>
<dbReference type="GO" id="GO:0015074">
    <property type="term" value="P:DNA integration"/>
    <property type="evidence" value="ECO:0007669"/>
    <property type="project" value="InterPro"/>
</dbReference>
<sequence>MCTATRFPEAIPLRKITAPVVTRALVKFFSTFGLPKIVQTDQGTNFLSKIFSQVLSSLNISHRVASAYHAESQGALERFHQTLKAMLRKYCMDTGKEWDEGVPLLLFAIREAVQESLGFSPAELVFGHTVRGPLKMLKENLLSLESKPKMNVIDYVSKFRERMHKACSVARESLELAQKKMKCRYDRKSVPRTFNKGDQVLVLLPMVGSALSARFSGPYEVVRKISNTDYVIGTPDRKRKTRVCHVNMLKTFHNREAVQNVLLADEITVPVSSPVLVACAAVEIADPEDDGVILR</sequence>
<dbReference type="InterPro" id="IPR050951">
    <property type="entry name" value="Retrovirus_Pol_polyprotein"/>
</dbReference>
<accession>A0A8C1RAG5</accession>
<dbReference type="Gene3D" id="3.30.420.10">
    <property type="entry name" value="Ribonuclease H-like superfamily/Ribonuclease H"/>
    <property type="match status" value="1"/>
</dbReference>
<feature type="domain" description="Integrase catalytic" evidence="1">
    <location>
        <begin position="1"/>
        <end position="129"/>
    </location>
</feature>
<evidence type="ECO:0000313" key="2">
    <source>
        <dbReference type="Ensembl" id="ENSCCRP00010099589.1"/>
    </source>
</evidence>
<dbReference type="InterPro" id="IPR001584">
    <property type="entry name" value="Integrase_cat-core"/>
</dbReference>